<dbReference type="InterPro" id="IPR045055">
    <property type="entry name" value="DNA2/NAM7-like"/>
</dbReference>
<dbReference type="AlphaFoldDB" id="A0A915EK63"/>
<dbReference type="Gene3D" id="3.40.50.300">
    <property type="entry name" value="P-loop containing nucleotide triphosphate hydrolases"/>
    <property type="match status" value="2"/>
</dbReference>
<dbReference type="WBParaSite" id="jg6813">
    <property type="protein sequence ID" value="jg6813"/>
    <property type="gene ID" value="jg6813"/>
</dbReference>
<dbReference type="GO" id="GO:0071013">
    <property type="term" value="C:catalytic step 2 spliceosome"/>
    <property type="evidence" value="ECO:0007669"/>
    <property type="project" value="TreeGrafter"/>
</dbReference>
<dbReference type="Proteomes" id="UP000887574">
    <property type="component" value="Unplaced"/>
</dbReference>
<dbReference type="InterPro" id="IPR027417">
    <property type="entry name" value="P-loop_NTPase"/>
</dbReference>
<dbReference type="GO" id="GO:0004386">
    <property type="term" value="F:helicase activity"/>
    <property type="evidence" value="ECO:0007669"/>
    <property type="project" value="InterPro"/>
</dbReference>
<feature type="domain" description="DNA2/NAM7 helicase helicase" evidence="1">
    <location>
        <begin position="10"/>
        <end position="238"/>
    </location>
</feature>
<reference evidence="4" key="1">
    <citation type="submission" date="2022-11" db="UniProtKB">
        <authorList>
            <consortium name="WormBaseParasite"/>
        </authorList>
    </citation>
    <scope>IDENTIFICATION</scope>
</reference>
<feature type="domain" description="DNA2/NAM7 helicase-like C-terminal" evidence="2">
    <location>
        <begin position="301"/>
        <end position="394"/>
    </location>
</feature>
<evidence type="ECO:0000259" key="2">
    <source>
        <dbReference type="Pfam" id="PF13087"/>
    </source>
</evidence>
<sequence>MALDVDERHLLRMGHGEEALETEKDFSRYGRVNYVLKERNQLLQKVEKLREVLGEIGDVAYSCETAGYFYRYTVIRTWDHFVECCEQARSSEQCSSDFVSKSFPFTNYFLSKKAKRIAFNEQSFDEDFAIAGAYWKHIQNLFKKLEEFLAFELLRNGRDRADYLLVKEAKIIAMTCTHAALRRKELVDLGFRYDNILMEEAAQILEVETFIPLLLQDPHDGRYRLKRWIMIGDHQQLPVVQNIAYQKYCNMEHWMPGRARSEIASLYNWRYKQLGDLPHVQKLPHFSVCNPGWESTPSPYFYQNLGEAEYAVALFVYMRILGYPAEKISIITTYNGQASLIRDVINKRCSENALIGVPAKISTVDKYQGQQNDYVILSLVRTRFVGHLRDIRRLVNCYELEPAFNQLLKRPIKMMLIPNESYGDEEHKRKAGDSPSIKPIEIVDTQHMNYFESGTATDTFNQPHEEEPQVVANAAPQAVDQEGVEKNSVGEMAGDAANMVLATNEKSEGAIQFELIDHERLQELTCLYVVVICCSE</sequence>
<dbReference type="CDD" id="cd18808">
    <property type="entry name" value="SF1_C_Upf1"/>
    <property type="match status" value="1"/>
</dbReference>
<dbReference type="InterPro" id="IPR041679">
    <property type="entry name" value="DNA2/NAM7-like_C"/>
</dbReference>
<keyword evidence="3" id="KW-1185">Reference proteome</keyword>
<dbReference type="PANTHER" id="PTHR10887">
    <property type="entry name" value="DNA2/NAM7 HELICASE FAMILY"/>
    <property type="match status" value="1"/>
</dbReference>
<name>A0A915EK63_9BILA</name>
<accession>A0A915EK63</accession>
<dbReference type="PANTHER" id="PTHR10887:SF5">
    <property type="entry name" value="RNA HELICASE AQUARIUS"/>
    <property type="match status" value="1"/>
</dbReference>
<organism evidence="3 4">
    <name type="scientific">Ditylenchus dipsaci</name>
    <dbReference type="NCBI Taxonomy" id="166011"/>
    <lineage>
        <taxon>Eukaryota</taxon>
        <taxon>Metazoa</taxon>
        <taxon>Ecdysozoa</taxon>
        <taxon>Nematoda</taxon>
        <taxon>Chromadorea</taxon>
        <taxon>Rhabditida</taxon>
        <taxon>Tylenchina</taxon>
        <taxon>Tylenchomorpha</taxon>
        <taxon>Sphaerularioidea</taxon>
        <taxon>Anguinidae</taxon>
        <taxon>Anguininae</taxon>
        <taxon>Ditylenchus</taxon>
    </lineage>
</organism>
<proteinExistence type="predicted"/>
<dbReference type="Pfam" id="PF13086">
    <property type="entry name" value="AAA_11"/>
    <property type="match status" value="1"/>
</dbReference>
<dbReference type="GO" id="GO:0003729">
    <property type="term" value="F:mRNA binding"/>
    <property type="evidence" value="ECO:0007669"/>
    <property type="project" value="TreeGrafter"/>
</dbReference>
<evidence type="ECO:0000313" key="3">
    <source>
        <dbReference type="Proteomes" id="UP000887574"/>
    </source>
</evidence>
<dbReference type="InterPro" id="IPR041677">
    <property type="entry name" value="DNA2/NAM7_AAA_11"/>
</dbReference>
<dbReference type="SUPFAM" id="SSF52540">
    <property type="entry name" value="P-loop containing nucleoside triphosphate hydrolases"/>
    <property type="match status" value="1"/>
</dbReference>
<dbReference type="Pfam" id="PF13087">
    <property type="entry name" value="AAA_12"/>
    <property type="match status" value="1"/>
</dbReference>
<dbReference type="InterPro" id="IPR047187">
    <property type="entry name" value="SF1_C_Upf1"/>
</dbReference>
<evidence type="ECO:0000313" key="4">
    <source>
        <dbReference type="WBParaSite" id="jg6813"/>
    </source>
</evidence>
<protein>
    <submittedName>
        <fullName evidence="4">Intron-binding protein aquarius</fullName>
    </submittedName>
</protein>
<evidence type="ECO:0000259" key="1">
    <source>
        <dbReference type="Pfam" id="PF13086"/>
    </source>
</evidence>